<dbReference type="Proteomes" id="UP000007431">
    <property type="component" value="Unassembled WGS sequence"/>
</dbReference>
<feature type="transmembrane region" description="Helical" evidence="2">
    <location>
        <begin position="144"/>
        <end position="169"/>
    </location>
</feature>
<dbReference type="AlphaFoldDB" id="D8QJ83"/>
<dbReference type="VEuPathDB" id="FungiDB:SCHCODRAFT_02591685"/>
<proteinExistence type="predicted"/>
<keyword evidence="2" id="KW-0472">Membrane</keyword>
<protein>
    <submittedName>
        <fullName evidence="3">Uncharacterized protein</fullName>
    </submittedName>
</protein>
<feature type="region of interest" description="Disordered" evidence="1">
    <location>
        <begin position="105"/>
        <end position="130"/>
    </location>
</feature>
<accession>D8QJ83</accession>
<feature type="transmembrane region" description="Helical" evidence="2">
    <location>
        <begin position="181"/>
        <end position="205"/>
    </location>
</feature>
<reference evidence="3 4" key="1">
    <citation type="journal article" date="2010" name="Nat. Biotechnol.">
        <title>Genome sequence of the model mushroom Schizophyllum commune.</title>
        <authorList>
            <person name="Ohm R.A."/>
            <person name="de Jong J.F."/>
            <person name="Lugones L.G."/>
            <person name="Aerts A."/>
            <person name="Kothe E."/>
            <person name="Stajich J.E."/>
            <person name="de Vries R.P."/>
            <person name="Record E."/>
            <person name="Levasseur A."/>
            <person name="Baker S.E."/>
            <person name="Bartholomew K.A."/>
            <person name="Coutinho P.M."/>
            <person name="Erdmann S."/>
            <person name="Fowler T.J."/>
            <person name="Gathman A.C."/>
            <person name="Lombard V."/>
            <person name="Henrissat B."/>
            <person name="Knabe N."/>
            <person name="Kuees U."/>
            <person name="Lilly W.W."/>
            <person name="Lindquist E."/>
            <person name="Lucas S."/>
            <person name="Magnuson J.K."/>
            <person name="Piumi F."/>
            <person name="Raudaskoski M."/>
            <person name="Salamov A."/>
            <person name="Schmutz J."/>
            <person name="Schwarze F.W.M.R."/>
            <person name="vanKuyk P.A."/>
            <person name="Horton J.S."/>
            <person name="Grigoriev I.V."/>
            <person name="Woesten H.A.B."/>
        </authorList>
    </citation>
    <scope>NUCLEOTIDE SEQUENCE [LARGE SCALE GENOMIC DNA]</scope>
    <source>
        <strain evidence="4">H4-8 / FGSC 9210</strain>
    </source>
</reference>
<dbReference type="InParanoid" id="D8QJ83"/>
<keyword evidence="2" id="KW-0812">Transmembrane</keyword>
<feature type="transmembrane region" description="Helical" evidence="2">
    <location>
        <begin position="217"/>
        <end position="242"/>
    </location>
</feature>
<keyword evidence="2" id="KW-1133">Transmembrane helix</keyword>
<organism evidence="4">
    <name type="scientific">Schizophyllum commune (strain H4-8 / FGSC 9210)</name>
    <name type="common">Split gill fungus</name>
    <dbReference type="NCBI Taxonomy" id="578458"/>
    <lineage>
        <taxon>Eukaryota</taxon>
        <taxon>Fungi</taxon>
        <taxon>Dikarya</taxon>
        <taxon>Basidiomycota</taxon>
        <taxon>Agaricomycotina</taxon>
        <taxon>Agaricomycetes</taxon>
        <taxon>Agaricomycetidae</taxon>
        <taxon>Agaricales</taxon>
        <taxon>Schizophyllaceae</taxon>
        <taxon>Schizophyllum</taxon>
    </lineage>
</organism>
<dbReference type="RefSeq" id="XP_003026850.1">
    <property type="nucleotide sequence ID" value="XM_003026804.1"/>
</dbReference>
<evidence type="ECO:0000256" key="2">
    <source>
        <dbReference type="SAM" id="Phobius"/>
    </source>
</evidence>
<feature type="transmembrane region" description="Helical" evidence="2">
    <location>
        <begin position="254"/>
        <end position="277"/>
    </location>
</feature>
<dbReference type="KEGG" id="scm:SCHCO_02591685"/>
<gene>
    <name evidence="3" type="ORF">SCHCODRAFT_238223</name>
</gene>
<dbReference type="OrthoDB" id="10401184at2759"/>
<sequence>MSTISHDSHPLPQPAFQHATPNEQPQITPVPGTAQRIPGRVQATAVSLPLFGSLKSTTLLRPLTGFGLLLKQKSFAPASFAVKLLAGTVAGKLLFSFTRKGKSDVEGGNITPPGIPPPSPSDDTAVEPEHPRGCLSTVATYMQWIISLQILCVEAAALASFSSVVAILIGQQVLKSEHSAFDVTAASAASVGAVGGVVLFPLYIVETMFLHVLPFFLIRWPIIMGVRAAMGAVGAAVLRTAITQDDFLSVKESALAAMVGPAIMAAVEEIFLVLAALCKVCADDD</sequence>
<name>D8QJ83_SCHCM</name>
<evidence type="ECO:0000313" key="3">
    <source>
        <dbReference type="EMBL" id="EFI91947.1"/>
    </source>
</evidence>
<evidence type="ECO:0000313" key="4">
    <source>
        <dbReference type="Proteomes" id="UP000007431"/>
    </source>
</evidence>
<dbReference type="GeneID" id="9593136"/>
<keyword evidence="4" id="KW-1185">Reference proteome</keyword>
<evidence type="ECO:0000256" key="1">
    <source>
        <dbReference type="SAM" id="MobiDB-lite"/>
    </source>
</evidence>
<feature type="region of interest" description="Disordered" evidence="1">
    <location>
        <begin position="1"/>
        <end position="33"/>
    </location>
</feature>
<dbReference type="EMBL" id="GL377314">
    <property type="protein sequence ID" value="EFI91947.1"/>
    <property type="molecule type" value="Genomic_DNA"/>
</dbReference>
<dbReference type="HOGENOM" id="CLU_977136_0_0_1"/>